<sequence length="67" mass="7884">MNTYGMDWELREGLALRVDEALAVAERERLVRRLRAARRAARRAAWPAGRGWWARHRLPRKEFRAAG</sequence>
<dbReference type="Proteomes" id="UP000521922">
    <property type="component" value="Unassembled WGS sequence"/>
</dbReference>
<protein>
    <submittedName>
        <fullName evidence="1">Uncharacterized protein</fullName>
    </submittedName>
</protein>
<dbReference type="RefSeq" id="WP_179750363.1">
    <property type="nucleotide sequence ID" value="NZ_BAAAGN010000005.1"/>
</dbReference>
<dbReference type="AlphaFoldDB" id="A0A7Y9DJT5"/>
<organism evidence="1 2">
    <name type="scientific">Kineococcus aurantiacus</name>
    <dbReference type="NCBI Taxonomy" id="37633"/>
    <lineage>
        <taxon>Bacteria</taxon>
        <taxon>Bacillati</taxon>
        <taxon>Actinomycetota</taxon>
        <taxon>Actinomycetes</taxon>
        <taxon>Kineosporiales</taxon>
        <taxon>Kineosporiaceae</taxon>
        <taxon>Kineococcus</taxon>
    </lineage>
</organism>
<evidence type="ECO:0000313" key="2">
    <source>
        <dbReference type="Proteomes" id="UP000521922"/>
    </source>
</evidence>
<gene>
    <name evidence="1" type="ORF">BJ968_001347</name>
</gene>
<name>A0A7Y9DJT5_9ACTN</name>
<comment type="caution">
    <text evidence="1">The sequence shown here is derived from an EMBL/GenBank/DDBJ whole genome shotgun (WGS) entry which is preliminary data.</text>
</comment>
<dbReference type="EMBL" id="JACCBB010000001">
    <property type="protein sequence ID" value="NYD21807.1"/>
    <property type="molecule type" value="Genomic_DNA"/>
</dbReference>
<evidence type="ECO:0000313" key="1">
    <source>
        <dbReference type="EMBL" id="NYD21807.1"/>
    </source>
</evidence>
<accession>A0A7Y9DJT5</accession>
<proteinExistence type="predicted"/>
<reference evidence="1 2" key="1">
    <citation type="submission" date="2020-07" db="EMBL/GenBank/DDBJ databases">
        <title>Sequencing the genomes of 1000 actinobacteria strains.</title>
        <authorList>
            <person name="Klenk H.-P."/>
        </authorList>
    </citation>
    <scope>NUCLEOTIDE SEQUENCE [LARGE SCALE GENOMIC DNA]</scope>
    <source>
        <strain evidence="1 2">DSM 7487</strain>
    </source>
</reference>
<keyword evidence="2" id="KW-1185">Reference proteome</keyword>